<keyword evidence="7" id="KW-0012">Acyltransferase</keyword>
<dbReference type="InterPro" id="IPR003010">
    <property type="entry name" value="C-N_Hydrolase"/>
</dbReference>
<dbReference type="Proteomes" id="UP001049176">
    <property type="component" value="Chromosome 1"/>
</dbReference>
<dbReference type="InterPro" id="IPR004563">
    <property type="entry name" value="Apolipo_AcylTrfase"/>
</dbReference>
<dbReference type="AlphaFoldDB" id="A0A9P7V2E2"/>
<dbReference type="RefSeq" id="XP_043015457.1">
    <property type="nucleotide sequence ID" value="XM_043146752.1"/>
</dbReference>
<dbReference type="OrthoDB" id="2626014at2759"/>
<evidence type="ECO:0000256" key="4">
    <source>
        <dbReference type="ARBA" id="ARBA00022692"/>
    </source>
</evidence>
<sequence>MIRLRYRVFHEQPHLFLGGASVVTSAFASTTLPSFLPLLLHLTIVLIYAPKVLSRSPFTGITSLWFGLSIGRSISWFTPSLHTLDTPGISVLVLLGQSFATSAISLTAVLIYARLRTRVSSGLAQLTLFPALWACIWCAAAYISPVGYLTSWSPVNGIEYYDWIIPFVGPAVKDWLVAAWAAICSQMVEEWIMGSQLPEEAPLIPDLDRSPQRKYPRGSAKLILASFLVVLAFPSFFFNDLPLPVISSETTPFTVGCVLPPFQRYKDYNPTLEDYIRESSTLAPHANLLLWPEGAVSFQDEAEREAKLSVVRGRVLGAWVGVSFEETYHDPQGSRGERGIRRTGIALVSSRQNETHFIYYKRHLVPIAESFSLRSSSEPPTIHTLDLQKPNWMKIPKGDWAPAPKFTRPIPVTASICLDLAFPLHSLDSRPALILAPGRTWDVTVAEVMWKQAKLRAHELGSAILWCDGGDRGVSGVAGEGISESVQVGHGSWVRKIALPYPFDEQPTPYGRGGNYLVLILMCLPLVFSLPVASTGFLPGSGIRRVGSALQSFWQRRIRSSELEEDLI</sequence>
<feature type="transmembrane region" description="Helical" evidence="8">
    <location>
        <begin position="89"/>
        <end position="111"/>
    </location>
</feature>
<dbReference type="InterPro" id="IPR036526">
    <property type="entry name" value="C-N_Hydrolase_sf"/>
</dbReference>
<proteinExistence type="predicted"/>
<dbReference type="SUPFAM" id="SSF56317">
    <property type="entry name" value="Carbon-nitrogen hydrolase"/>
    <property type="match status" value="1"/>
</dbReference>
<evidence type="ECO:0000256" key="1">
    <source>
        <dbReference type="ARBA" id="ARBA00004651"/>
    </source>
</evidence>
<keyword evidence="5 8" id="KW-1133">Transmembrane helix</keyword>
<dbReference type="Gene3D" id="3.60.110.10">
    <property type="entry name" value="Carbon-nitrogen hydrolase"/>
    <property type="match status" value="1"/>
</dbReference>
<feature type="transmembrane region" description="Helical" evidence="8">
    <location>
        <begin position="20"/>
        <end position="46"/>
    </location>
</feature>
<dbReference type="PANTHER" id="PTHR38686">
    <property type="entry name" value="APOLIPOPROTEIN N-ACYLTRANSFERASE"/>
    <property type="match status" value="1"/>
</dbReference>
<protein>
    <recommendedName>
        <fullName evidence="9">CN hydrolase domain-containing protein</fullName>
    </recommendedName>
</protein>
<feature type="domain" description="CN hydrolase" evidence="9">
    <location>
        <begin position="253"/>
        <end position="507"/>
    </location>
</feature>
<evidence type="ECO:0000256" key="6">
    <source>
        <dbReference type="ARBA" id="ARBA00023136"/>
    </source>
</evidence>
<dbReference type="EMBL" id="CM032181">
    <property type="protein sequence ID" value="KAG7098987.1"/>
    <property type="molecule type" value="Genomic_DNA"/>
</dbReference>
<accession>A0A9P7V2E2</accession>
<comment type="caution">
    <text evidence="10">The sequence shown here is derived from an EMBL/GenBank/DDBJ whole genome shotgun (WGS) entry which is preliminary data.</text>
</comment>
<dbReference type="PANTHER" id="PTHR38686:SF1">
    <property type="entry name" value="APOLIPOPROTEIN N-ACYLTRANSFERASE"/>
    <property type="match status" value="1"/>
</dbReference>
<evidence type="ECO:0000256" key="7">
    <source>
        <dbReference type="ARBA" id="ARBA00023315"/>
    </source>
</evidence>
<dbReference type="GO" id="GO:0016410">
    <property type="term" value="F:N-acyltransferase activity"/>
    <property type="evidence" value="ECO:0007669"/>
    <property type="project" value="InterPro"/>
</dbReference>
<evidence type="ECO:0000256" key="3">
    <source>
        <dbReference type="ARBA" id="ARBA00022679"/>
    </source>
</evidence>
<evidence type="ECO:0000256" key="5">
    <source>
        <dbReference type="ARBA" id="ARBA00022989"/>
    </source>
</evidence>
<dbReference type="KEGG" id="more:E1B28_000873"/>
<dbReference type="GO" id="GO:0042158">
    <property type="term" value="P:lipoprotein biosynthetic process"/>
    <property type="evidence" value="ECO:0007669"/>
    <property type="project" value="InterPro"/>
</dbReference>
<organism evidence="10 11">
    <name type="scientific">Marasmius oreades</name>
    <name type="common">fairy-ring Marasmius</name>
    <dbReference type="NCBI Taxonomy" id="181124"/>
    <lineage>
        <taxon>Eukaryota</taxon>
        <taxon>Fungi</taxon>
        <taxon>Dikarya</taxon>
        <taxon>Basidiomycota</taxon>
        <taxon>Agaricomycotina</taxon>
        <taxon>Agaricomycetes</taxon>
        <taxon>Agaricomycetidae</taxon>
        <taxon>Agaricales</taxon>
        <taxon>Marasmiineae</taxon>
        <taxon>Marasmiaceae</taxon>
        <taxon>Marasmius</taxon>
    </lineage>
</organism>
<keyword evidence="4 8" id="KW-0812">Transmembrane</keyword>
<evidence type="ECO:0000313" key="11">
    <source>
        <dbReference type="Proteomes" id="UP001049176"/>
    </source>
</evidence>
<feature type="transmembrane region" description="Helical" evidence="8">
    <location>
        <begin position="219"/>
        <end position="238"/>
    </location>
</feature>
<keyword evidence="6 8" id="KW-0472">Membrane</keyword>
<evidence type="ECO:0000256" key="8">
    <source>
        <dbReference type="SAM" id="Phobius"/>
    </source>
</evidence>
<feature type="transmembrane region" description="Helical" evidence="8">
    <location>
        <begin position="123"/>
        <end position="143"/>
    </location>
</feature>
<evidence type="ECO:0000256" key="2">
    <source>
        <dbReference type="ARBA" id="ARBA00022475"/>
    </source>
</evidence>
<dbReference type="PROSITE" id="PS50263">
    <property type="entry name" value="CN_HYDROLASE"/>
    <property type="match status" value="1"/>
</dbReference>
<keyword evidence="2" id="KW-1003">Cell membrane</keyword>
<feature type="transmembrane region" description="Helical" evidence="8">
    <location>
        <begin position="516"/>
        <end position="538"/>
    </location>
</feature>
<name>A0A9P7V2E2_9AGAR</name>
<evidence type="ECO:0000259" key="9">
    <source>
        <dbReference type="PROSITE" id="PS50263"/>
    </source>
</evidence>
<keyword evidence="11" id="KW-1185">Reference proteome</keyword>
<evidence type="ECO:0000313" key="10">
    <source>
        <dbReference type="EMBL" id="KAG7098987.1"/>
    </source>
</evidence>
<dbReference type="GO" id="GO:0005886">
    <property type="term" value="C:plasma membrane"/>
    <property type="evidence" value="ECO:0007669"/>
    <property type="project" value="UniProtKB-SubCell"/>
</dbReference>
<gene>
    <name evidence="10" type="ORF">E1B28_000873</name>
</gene>
<dbReference type="GeneID" id="66069949"/>
<reference evidence="10" key="1">
    <citation type="journal article" date="2021" name="Genome Biol. Evol.">
        <title>The assembled and annotated genome of the fairy-ring fungus Marasmius oreades.</title>
        <authorList>
            <person name="Hiltunen M."/>
            <person name="Ament-Velasquez S.L."/>
            <person name="Johannesson H."/>
        </authorList>
    </citation>
    <scope>NUCLEOTIDE SEQUENCE</scope>
    <source>
        <strain evidence="10">03SP1</strain>
    </source>
</reference>
<comment type="subcellular location">
    <subcellularLocation>
        <location evidence="1">Cell membrane</location>
        <topology evidence="1">Multi-pass membrane protein</topology>
    </subcellularLocation>
</comment>
<keyword evidence="3" id="KW-0808">Transferase</keyword>
<feature type="transmembrane region" description="Helical" evidence="8">
    <location>
        <begin position="163"/>
        <end position="183"/>
    </location>
</feature>